<gene>
    <name evidence="2" type="ORF">ACFSJ0_14375</name>
</gene>
<evidence type="ECO:0000256" key="1">
    <source>
        <dbReference type="SAM" id="Phobius"/>
    </source>
</evidence>
<evidence type="ECO:0000313" key="2">
    <source>
        <dbReference type="EMBL" id="MFD1538236.1"/>
    </source>
</evidence>
<name>A0ABW4G6U7_9ACTN</name>
<keyword evidence="3" id="KW-1185">Reference proteome</keyword>
<keyword evidence="1" id="KW-0812">Transmembrane</keyword>
<reference evidence="3" key="1">
    <citation type="journal article" date="2019" name="Int. J. Syst. Evol. Microbiol.">
        <title>The Global Catalogue of Microorganisms (GCM) 10K type strain sequencing project: providing services to taxonomists for standard genome sequencing and annotation.</title>
        <authorList>
            <consortium name="The Broad Institute Genomics Platform"/>
            <consortium name="The Broad Institute Genome Sequencing Center for Infectious Disease"/>
            <person name="Wu L."/>
            <person name="Ma J."/>
        </authorList>
    </citation>
    <scope>NUCLEOTIDE SEQUENCE [LARGE SCALE GENOMIC DNA]</scope>
    <source>
        <strain evidence="3">CGMCC 1.15399</strain>
    </source>
</reference>
<keyword evidence="1" id="KW-0472">Membrane</keyword>
<comment type="caution">
    <text evidence="2">The sequence shown here is derived from an EMBL/GenBank/DDBJ whole genome shotgun (WGS) entry which is preliminary data.</text>
</comment>
<dbReference type="EMBL" id="JBHUCM010000013">
    <property type="protein sequence ID" value="MFD1538236.1"/>
    <property type="molecule type" value="Genomic_DNA"/>
</dbReference>
<dbReference type="Proteomes" id="UP001597097">
    <property type="component" value="Unassembled WGS sequence"/>
</dbReference>
<protein>
    <recommendedName>
        <fullName evidence="4">DUF2523 domain-containing protein</fullName>
    </recommendedName>
</protein>
<keyword evidence="1" id="KW-1133">Transmembrane helix</keyword>
<accession>A0ABW4G6U7</accession>
<sequence length="57" mass="6020">MANYLANGGFSDVRYSVSEFLASVLAKAAMMLLQALITRIVQALVTSLIGRAAFSPA</sequence>
<organism evidence="2 3">
    <name type="scientific">Nonomuraea guangzhouensis</name>
    <dbReference type="NCBI Taxonomy" id="1291555"/>
    <lineage>
        <taxon>Bacteria</taxon>
        <taxon>Bacillati</taxon>
        <taxon>Actinomycetota</taxon>
        <taxon>Actinomycetes</taxon>
        <taxon>Streptosporangiales</taxon>
        <taxon>Streptosporangiaceae</taxon>
        <taxon>Nonomuraea</taxon>
    </lineage>
</organism>
<evidence type="ECO:0008006" key="4">
    <source>
        <dbReference type="Google" id="ProtNLM"/>
    </source>
</evidence>
<dbReference type="RefSeq" id="WP_219533247.1">
    <property type="nucleotide sequence ID" value="NZ_JAHKRM010000017.1"/>
</dbReference>
<evidence type="ECO:0000313" key="3">
    <source>
        <dbReference type="Proteomes" id="UP001597097"/>
    </source>
</evidence>
<proteinExistence type="predicted"/>
<feature type="transmembrane region" description="Helical" evidence="1">
    <location>
        <begin position="20"/>
        <end position="41"/>
    </location>
</feature>